<feature type="domain" description="N-acetyltransferase" evidence="1">
    <location>
        <begin position="17"/>
        <end position="173"/>
    </location>
</feature>
<dbReference type="AlphaFoldDB" id="A0A1M6L3H8"/>
<accession>A0A1M6L3H8</accession>
<evidence type="ECO:0000313" key="3">
    <source>
        <dbReference type="Proteomes" id="UP000184232"/>
    </source>
</evidence>
<dbReference type="PANTHER" id="PTHR43792:SF1">
    <property type="entry name" value="N-ACETYLTRANSFERASE DOMAIN-CONTAINING PROTEIN"/>
    <property type="match status" value="1"/>
</dbReference>
<reference evidence="3" key="1">
    <citation type="submission" date="2016-11" db="EMBL/GenBank/DDBJ databases">
        <authorList>
            <person name="Varghese N."/>
            <person name="Submissions S."/>
        </authorList>
    </citation>
    <scope>NUCLEOTIDE SEQUENCE [LARGE SCALE GENOMIC DNA]</scope>
    <source>
        <strain evidence="3">DSM 22807</strain>
    </source>
</reference>
<proteinExistence type="predicted"/>
<dbReference type="InterPro" id="IPR000182">
    <property type="entry name" value="GNAT_dom"/>
</dbReference>
<dbReference type="InterPro" id="IPR016181">
    <property type="entry name" value="Acyl_CoA_acyltransferase"/>
</dbReference>
<evidence type="ECO:0000259" key="1">
    <source>
        <dbReference type="PROSITE" id="PS51186"/>
    </source>
</evidence>
<dbReference type="SUPFAM" id="SSF55729">
    <property type="entry name" value="Acyl-CoA N-acyltransferases (Nat)"/>
    <property type="match status" value="1"/>
</dbReference>
<dbReference type="EMBL" id="FQZH01000005">
    <property type="protein sequence ID" value="SHJ65713.1"/>
    <property type="molecule type" value="Genomic_DNA"/>
</dbReference>
<dbReference type="InterPro" id="IPR051531">
    <property type="entry name" value="N-acetyltransferase"/>
</dbReference>
<name>A0A1M6L3H8_9FLAO</name>
<dbReference type="STRING" id="683124.SAMN05444337_2375"/>
<dbReference type="RefSeq" id="WP_072785351.1">
    <property type="nucleotide sequence ID" value="NZ_CP045292.1"/>
</dbReference>
<dbReference type="CDD" id="cd04301">
    <property type="entry name" value="NAT_SF"/>
    <property type="match status" value="1"/>
</dbReference>
<keyword evidence="2" id="KW-0808">Transferase</keyword>
<dbReference type="PANTHER" id="PTHR43792">
    <property type="entry name" value="GNAT FAMILY, PUTATIVE (AFU_ORTHOLOGUE AFUA_3G00765)-RELATED-RELATED"/>
    <property type="match status" value="1"/>
</dbReference>
<dbReference type="Pfam" id="PF13302">
    <property type="entry name" value="Acetyltransf_3"/>
    <property type="match status" value="1"/>
</dbReference>
<dbReference type="Gene3D" id="3.40.630.30">
    <property type="match status" value="1"/>
</dbReference>
<organism evidence="2 3">
    <name type="scientific">Flavobacterium haoranii</name>
    <dbReference type="NCBI Taxonomy" id="683124"/>
    <lineage>
        <taxon>Bacteria</taxon>
        <taxon>Pseudomonadati</taxon>
        <taxon>Bacteroidota</taxon>
        <taxon>Flavobacteriia</taxon>
        <taxon>Flavobacteriales</taxon>
        <taxon>Flavobacteriaceae</taxon>
        <taxon>Flavobacterium</taxon>
    </lineage>
</organism>
<dbReference type="PROSITE" id="PS51186">
    <property type="entry name" value="GNAT"/>
    <property type="match status" value="1"/>
</dbReference>
<gene>
    <name evidence="2" type="ORF">SAMN05444337_2375</name>
</gene>
<dbReference type="Proteomes" id="UP000184232">
    <property type="component" value="Unassembled WGS sequence"/>
</dbReference>
<dbReference type="OrthoDB" id="9811523at2"/>
<sequence>MLQLNFNPFPNLESERLSFRKLNNEDAPEILKLRGNAEIMKYIPRPLATTLQEALEHIKIINNKIDENVDINWAITERENDKCIGIIGFYRTQPENFRTELGYMIMPEYWGKGYITEAVKRLLHFAFENLNFHSIEAVIDSRHIASEKVLIKSGFRKEAHFVEDFFYNNEFCDTVKYGILKREFIK</sequence>
<keyword evidence="3" id="KW-1185">Reference proteome</keyword>
<protein>
    <submittedName>
        <fullName evidence="2">Ribosomal-protein-alanine N-acetyltransferase</fullName>
    </submittedName>
</protein>
<dbReference type="GO" id="GO:0016747">
    <property type="term" value="F:acyltransferase activity, transferring groups other than amino-acyl groups"/>
    <property type="evidence" value="ECO:0007669"/>
    <property type="project" value="InterPro"/>
</dbReference>
<evidence type="ECO:0000313" key="2">
    <source>
        <dbReference type="EMBL" id="SHJ65713.1"/>
    </source>
</evidence>